<feature type="region of interest" description="Disordered" evidence="2">
    <location>
        <begin position="255"/>
        <end position="285"/>
    </location>
</feature>
<evidence type="ECO:0000313" key="5">
    <source>
        <dbReference type="EMBL" id="KOO25676.1"/>
    </source>
</evidence>
<keyword evidence="3" id="KW-1133">Transmembrane helix</keyword>
<dbReference type="InterPro" id="IPR018247">
    <property type="entry name" value="EF_Hand_1_Ca_BS"/>
</dbReference>
<feature type="region of interest" description="Disordered" evidence="2">
    <location>
        <begin position="193"/>
        <end position="214"/>
    </location>
</feature>
<dbReference type="Pfam" id="PF13202">
    <property type="entry name" value="EF-hand_5"/>
    <property type="match status" value="2"/>
</dbReference>
<dbReference type="InterPro" id="IPR002048">
    <property type="entry name" value="EF_hand_dom"/>
</dbReference>
<feature type="transmembrane region" description="Helical" evidence="3">
    <location>
        <begin position="147"/>
        <end position="165"/>
    </location>
</feature>
<feature type="domain" description="EF-hand" evidence="4">
    <location>
        <begin position="23"/>
        <end position="38"/>
    </location>
</feature>
<comment type="caution">
    <text evidence="5">The sequence shown here is derived from an EMBL/GenBank/DDBJ whole genome shotgun (WGS) entry which is preliminary data.</text>
</comment>
<dbReference type="SUPFAM" id="SSF47473">
    <property type="entry name" value="EF-hand"/>
    <property type="match status" value="1"/>
</dbReference>
<evidence type="ECO:0000256" key="3">
    <source>
        <dbReference type="SAM" id="Phobius"/>
    </source>
</evidence>
<accession>A0A0M0JGE5</accession>
<reference evidence="6" key="1">
    <citation type="journal article" date="2015" name="PLoS Genet.">
        <title>Genome Sequence and Transcriptome Analyses of Chrysochromulina tobin: Metabolic Tools for Enhanced Algal Fitness in the Prominent Order Prymnesiales (Haptophyceae).</title>
        <authorList>
            <person name="Hovde B.T."/>
            <person name="Deodato C.R."/>
            <person name="Hunsperger H.M."/>
            <person name="Ryken S.A."/>
            <person name="Yost W."/>
            <person name="Jha R.K."/>
            <person name="Patterson J."/>
            <person name="Monnat R.J. Jr."/>
            <person name="Barlow S.B."/>
            <person name="Starkenburg S.R."/>
            <person name="Cattolico R.A."/>
        </authorList>
    </citation>
    <scope>NUCLEOTIDE SEQUENCE</scope>
    <source>
        <strain evidence="6">CCMP291</strain>
    </source>
</reference>
<dbReference type="GO" id="GO:0005509">
    <property type="term" value="F:calcium ion binding"/>
    <property type="evidence" value="ECO:0007669"/>
    <property type="project" value="InterPro"/>
</dbReference>
<name>A0A0M0JGE5_9EUKA</name>
<gene>
    <name evidence="5" type="ORF">Ctob_006667</name>
</gene>
<evidence type="ECO:0000256" key="2">
    <source>
        <dbReference type="SAM" id="MobiDB-lite"/>
    </source>
</evidence>
<dbReference type="OrthoDB" id="26525at2759"/>
<evidence type="ECO:0000259" key="4">
    <source>
        <dbReference type="Pfam" id="PF13202"/>
    </source>
</evidence>
<dbReference type="AlphaFoldDB" id="A0A0M0JGE5"/>
<keyword evidence="3" id="KW-0812">Transmembrane</keyword>
<feature type="compositionally biased region" description="Basic and acidic residues" evidence="2">
    <location>
        <begin position="197"/>
        <end position="211"/>
    </location>
</feature>
<keyword evidence="6" id="KW-1185">Reference proteome</keyword>
<sequence>MSSSSSTEIIDHDGNDVITKKEVLDVNQDGRVSHDELAVLDIDKDGKVEKSELVDLNQDGRVSSREEQLLDVDGNGAVSRHEILLAPVLDRDRDGKLTLNDLVGSHRHTHPPPPPLSLVSTPLLPKLSKTTWKYGFTDTIEEAIDEAVLLLVCLVAIYQAITWGVQRLRRRGRRSKTYQPVASHSTLLRATNVDLEESSRAERPERPERSRGIGSVYIGGGAELEELPPVELMKTADYPAGLELDEVCASVDEADGSGQVPALSAPDAATALVDDQDAFSHPRRR</sequence>
<dbReference type="EMBL" id="JWZX01002944">
    <property type="protein sequence ID" value="KOO25676.1"/>
    <property type="molecule type" value="Genomic_DNA"/>
</dbReference>
<evidence type="ECO:0000313" key="6">
    <source>
        <dbReference type="Proteomes" id="UP000037460"/>
    </source>
</evidence>
<keyword evidence="1" id="KW-0106">Calcium</keyword>
<dbReference type="PROSITE" id="PS00018">
    <property type="entry name" value="EF_HAND_1"/>
    <property type="match status" value="2"/>
</dbReference>
<proteinExistence type="predicted"/>
<keyword evidence="3" id="KW-0472">Membrane</keyword>
<dbReference type="Proteomes" id="UP000037460">
    <property type="component" value="Unassembled WGS sequence"/>
</dbReference>
<dbReference type="Gene3D" id="1.10.238.10">
    <property type="entry name" value="EF-hand"/>
    <property type="match status" value="1"/>
</dbReference>
<evidence type="ECO:0000256" key="1">
    <source>
        <dbReference type="ARBA" id="ARBA00022837"/>
    </source>
</evidence>
<protein>
    <recommendedName>
        <fullName evidence="4">EF-hand domain-containing protein</fullName>
    </recommendedName>
</protein>
<dbReference type="InterPro" id="IPR011992">
    <property type="entry name" value="EF-hand-dom_pair"/>
</dbReference>
<organism evidence="5 6">
    <name type="scientific">Chrysochromulina tobinii</name>
    <dbReference type="NCBI Taxonomy" id="1460289"/>
    <lineage>
        <taxon>Eukaryota</taxon>
        <taxon>Haptista</taxon>
        <taxon>Haptophyta</taxon>
        <taxon>Prymnesiophyceae</taxon>
        <taxon>Prymnesiales</taxon>
        <taxon>Chrysochromulinaceae</taxon>
        <taxon>Chrysochromulina</taxon>
    </lineage>
</organism>
<feature type="domain" description="EF-hand" evidence="4">
    <location>
        <begin position="39"/>
        <end position="53"/>
    </location>
</feature>